<dbReference type="EMBL" id="JAUOEK010000056">
    <property type="protein sequence ID" value="MDO5968892.1"/>
    <property type="molecule type" value="Genomic_DNA"/>
</dbReference>
<dbReference type="InterPro" id="IPR036237">
    <property type="entry name" value="Xyl_isomerase-like_sf"/>
</dbReference>
<evidence type="ECO:0000259" key="1">
    <source>
        <dbReference type="Pfam" id="PF01261"/>
    </source>
</evidence>
<dbReference type="Proteomes" id="UP001176883">
    <property type="component" value="Unassembled WGS sequence"/>
</dbReference>
<dbReference type="GO" id="GO:0050114">
    <property type="term" value="F:myo-inosose-2 dehydratase activity"/>
    <property type="evidence" value="ECO:0007669"/>
    <property type="project" value="UniProtKB-EC"/>
</dbReference>
<dbReference type="InterPro" id="IPR030823">
    <property type="entry name" value="IolE/MocC"/>
</dbReference>
<name>A0ABT8W754_9FLAO</name>
<protein>
    <submittedName>
        <fullName evidence="2">Myo-inosose-2 dehydratase</fullName>
        <ecNumber evidence="2">4.2.1.44</ecNumber>
    </submittedName>
</protein>
<keyword evidence="3" id="KW-1185">Reference proteome</keyword>
<organism evidence="2 3">
    <name type="scientific">Flavivirga aquimarina</name>
    <dbReference type="NCBI Taxonomy" id="2027862"/>
    <lineage>
        <taxon>Bacteria</taxon>
        <taxon>Pseudomonadati</taxon>
        <taxon>Bacteroidota</taxon>
        <taxon>Flavobacteriia</taxon>
        <taxon>Flavobacteriales</taxon>
        <taxon>Flavobacteriaceae</taxon>
        <taxon>Flavivirga</taxon>
    </lineage>
</organism>
<dbReference type="RefSeq" id="WP_303276576.1">
    <property type="nucleotide sequence ID" value="NZ_JAUOEK010000056.1"/>
</dbReference>
<dbReference type="EC" id="4.2.1.44" evidence="2"/>
<dbReference type="Gene3D" id="3.20.20.150">
    <property type="entry name" value="Divalent-metal-dependent TIM barrel enzymes"/>
    <property type="match status" value="1"/>
</dbReference>
<dbReference type="Pfam" id="PF01261">
    <property type="entry name" value="AP_endonuc_2"/>
    <property type="match status" value="1"/>
</dbReference>
<proteinExistence type="predicted"/>
<feature type="domain" description="Xylose isomerase-like TIM barrel" evidence="1">
    <location>
        <begin position="32"/>
        <end position="289"/>
    </location>
</feature>
<evidence type="ECO:0000313" key="2">
    <source>
        <dbReference type="EMBL" id="MDO5968892.1"/>
    </source>
</evidence>
<reference evidence="2" key="1">
    <citation type="submission" date="2023-07" db="EMBL/GenBank/DDBJ databases">
        <title>Two novel species in the genus Flavivirga.</title>
        <authorList>
            <person name="Kwon K."/>
        </authorList>
    </citation>
    <scope>NUCLEOTIDE SEQUENCE</scope>
    <source>
        <strain evidence="2">KCTC 52353</strain>
    </source>
</reference>
<dbReference type="InterPro" id="IPR050312">
    <property type="entry name" value="IolE/XylAMocC-like"/>
</dbReference>
<dbReference type="PANTHER" id="PTHR12110">
    <property type="entry name" value="HYDROXYPYRUVATE ISOMERASE"/>
    <property type="match status" value="1"/>
</dbReference>
<dbReference type="SUPFAM" id="SSF51658">
    <property type="entry name" value="Xylose isomerase-like"/>
    <property type="match status" value="1"/>
</dbReference>
<accession>A0ABT8W754</accession>
<comment type="caution">
    <text evidence="2">The sequence shown here is derived from an EMBL/GenBank/DDBJ whole genome shotgun (WGS) entry which is preliminary data.</text>
</comment>
<keyword evidence="2" id="KW-0456">Lyase</keyword>
<evidence type="ECO:0000313" key="3">
    <source>
        <dbReference type="Proteomes" id="UP001176883"/>
    </source>
</evidence>
<gene>
    <name evidence="2" type="primary">iolE</name>
    <name evidence="2" type="ORF">Q4Q35_03650</name>
</gene>
<dbReference type="NCBIfam" id="TIGR04379">
    <property type="entry name" value="myo_inos_iolE"/>
    <property type="match status" value="1"/>
</dbReference>
<dbReference type="InterPro" id="IPR013022">
    <property type="entry name" value="Xyl_isomerase-like_TIM-brl"/>
</dbReference>
<dbReference type="PANTHER" id="PTHR12110:SF41">
    <property type="entry name" value="INOSOSE DEHYDRATASE"/>
    <property type="match status" value="1"/>
</dbReference>
<sequence length="294" mass="33707">MIKLGIAPIGWTNDDMPELGGEITFEQCISEMALAGYAGCEVGTKYPVHDKQLLKHMLDIRGITICNQWFSYEFSTKPFQEVKENFINHIDFLNYFNAKVVGGAECGNTLHGQYHTPLSYRKEASKEDWKKLTSGLNELGRISLEEYGIKLAYHHHMATMVETQSEADRLLNETDDKYVTLNYDCGHFYFAGEDPVAMLQKYISRTSHIHFKDVRHSVRERVRKDDLSFLKAVKLGIYTVPGDGDLDMYALADIVHKSNYEGWLVVEAEQDPSVANPYEYSKKGYEFLTNQLKF</sequence>